<feature type="transmembrane region" description="Helical" evidence="6">
    <location>
        <begin position="86"/>
        <end position="105"/>
    </location>
</feature>
<comment type="subcellular location">
    <subcellularLocation>
        <location evidence="1">Membrane</location>
        <topology evidence="1">Multi-pass membrane protein</topology>
    </subcellularLocation>
</comment>
<dbReference type="GO" id="GO:0016020">
    <property type="term" value="C:membrane"/>
    <property type="evidence" value="ECO:0007669"/>
    <property type="project" value="UniProtKB-SubCell"/>
</dbReference>
<evidence type="ECO:0000256" key="2">
    <source>
        <dbReference type="ARBA" id="ARBA00022448"/>
    </source>
</evidence>
<feature type="transmembrane region" description="Helical" evidence="6">
    <location>
        <begin position="226"/>
        <end position="247"/>
    </location>
</feature>
<evidence type="ECO:0000313" key="7">
    <source>
        <dbReference type="EMBL" id="QEG39962.1"/>
    </source>
</evidence>
<dbReference type="AlphaFoldDB" id="A0A5B9QPX7"/>
<dbReference type="PRINTS" id="PR00173">
    <property type="entry name" value="EDTRNSPORT"/>
</dbReference>
<dbReference type="SUPFAM" id="SSF118215">
    <property type="entry name" value="Proton glutamate symport protein"/>
    <property type="match status" value="1"/>
</dbReference>
<keyword evidence="8" id="KW-1185">Reference proteome</keyword>
<keyword evidence="2" id="KW-0813">Transport</keyword>
<dbReference type="Proteomes" id="UP000325286">
    <property type="component" value="Chromosome"/>
</dbReference>
<dbReference type="Gene3D" id="1.10.3860.10">
    <property type="entry name" value="Sodium:dicarboxylate symporter"/>
    <property type="match status" value="1"/>
</dbReference>
<evidence type="ECO:0000256" key="5">
    <source>
        <dbReference type="ARBA" id="ARBA00023136"/>
    </source>
</evidence>
<protein>
    <submittedName>
        <fullName evidence="7">Proton/sodium-glutamate symport protein</fullName>
    </submittedName>
</protein>
<keyword evidence="5 6" id="KW-0472">Membrane</keyword>
<feature type="transmembrane region" description="Helical" evidence="6">
    <location>
        <begin position="377"/>
        <end position="394"/>
    </location>
</feature>
<evidence type="ECO:0000256" key="6">
    <source>
        <dbReference type="SAM" id="Phobius"/>
    </source>
</evidence>
<dbReference type="GO" id="GO:0015293">
    <property type="term" value="F:symporter activity"/>
    <property type="evidence" value="ECO:0007669"/>
    <property type="project" value="InterPro"/>
</dbReference>
<keyword evidence="3 6" id="KW-0812">Transmembrane</keyword>
<feature type="transmembrane region" description="Helical" evidence="6">
    <location>
        <begin position="183"/>
        <end position="206"/>
    </location>
</feature>
<dbReference type="EMBL" id="CP042914">
    <property type="protein sequence ID" value="QEG39962.1"/>
    <property type="molecule type" value="Genomic_DNA"/>
</dbReference>
<organism evidence="7 8">
    <name type="scientific">Roseimaritima ulvae</name>
    <dbReference type="NCBI Taxonomy" id="980254"/>
    <lineage>
        <taxon>Bacteria</taxon>
        <taxon>Pseudomonadati</taxon>
        <taxon>Planctomycetota</taxon>
        <taxon>Planctomycetia</taxon>
        <taxon>Pirellulales</taxon>
        <taxon>Pirellulaceae</taxon>
        <taxon>Roseimaritima</taxon>
    </lineage>
</organism>
<dbReference type="InterPro" id="IPR036458">
    <property type="entry name" value="Na:dicarbo_symporter_sf"/>
</dbReference>
<feature type="transmembrane region" description="Helical" evidence="6">
    <location>
        <begin position="20"/>
        <end position="37"/>
    </location>
</feature>
<feature type="transmembrane region" description="Helical" evidence="6">
    <location>
        <begin position="268"/>
        <end position="292"/>
    </location>
</feature>
<name>A0A5B9QPX7_9BACT</name>
<proteinExistence type="predicted"/>
<evidence type="ECO:0000256" key="3">
    <source>
        <dbReference type="ARBA" id="ARBA00022692"/>
    </source>
</evidence>
<gene>
    <name evidence="7" type="primary">gltT</name>
    <name evidence="7" type="ORF">UC8_19650</name>
</gene>
<dbReference type="PANTHER" id="PTHR11958:SF63">
    <property type="entry name" value="AMINO ACID TRANSPORTER"/>
    <property type="match status" value="1"/>
</dbReference>
<dbReference type="RefSeq" id="WP_068136423.1">
    <property type="nucleotide sequence ID" value="NZ_CP042914.1"/>
</dbReference>
<dbReference type="Pfam" id="PF00375">
    <property type="entry name" value="SDF"/>
    <property type="match status" value="1"/>
</dbReference>
<dbReference type="InterPro" id="IPR050746">
    <property type="entry name" value="DAACS"/>
</dbReference>
<evidence type="ECO:0000256" key="4">
    <source>
        <dbReference type="ARBA" id="ARBA00022989"/>
    </source>
</evidence>
<reference evidence="7 8" key="1">
    <citation type="submission" date="2019-08" db="EMBL/GenBank/DDBJ databases">
        <title>Deep-cultivation of Planctomycetes and their phenomic and genomic characterization uncovers novel biology.</title>
        <authorList>
            <person name="Wiegand S."/>
            <person name="Jogler M."/>
            <person name="Boedeker C."/>
            <person name="Pinto D."/>
            <person name="Vollmers J."/>
            <person name="Rivas-Marin E."/>
            <person name="Kohn T."/>
            <person name="Peeters S.H."/>
            <person name="Heuer A."/>
            <person name="Rast P."/>
            <person name="Oberbeckmann S."/>
            <person name="Bunk B."/>
            <person name="Jeske O."/>
            <person name="Meyerdierks A."/>
            <person name="Storesund J.E."/>
            <person name="Kallscheuer N."/>
            <person name="Luecker S."/>
            <person name="Lage O.M."/>
            <person name="Pohl T."/>
            <person name="Merkel B.J."/>
            <person name="Hornburger P."/>
            <person name="Mueller R.-W."/>
            <person name="Bruemmer F."/>
            <person name="Labrenz M."/>
            <person name="Spormann A.M."/>
            <person name="Op den Camp H."/>
            <person name="Overmann J."/>
            <person name="Amann R."/>
            <person name="Jetten M.S.M."/>
            <person name="Mascher T."/>
            <person name="Medema M.H."/>
            <person name="Devos D.P."/>
            <person name="Kaster A.-K."/>
            <person name="Ovreas L."/>
            <person name="Rohde M."/>
            <person name="Galperin M.Y."/>
            <person name="Jogler C."/>
        </authorList>
    </citation>
    <scope>NUCLEOTIDE SEQUENCE [LARGE SCALE GENOMIC DNA]</scope>
    <source>
        <strain evidence="7 8">UC8</strain>
    </source>
</reference>
<evidence type="ECO:0000313" key="8">
    <source>
        <dbReference type="Proteomes" id="UP000325286"/>
    </source>
</evidence>
<accession>A0A5B9QPX7</accession>
<dbReference type="PANTHER" id="PTHR11958">
    <property type="entry name" value="SODIUM/DICARBOXYLATE SYMPORTER-RELATED"/>
    <property type="match status" value="1"/>
</dbReference>
<evidence type="ECO:0000256" key="1">
    <source>
        <dbReference type="ARBA" id="ARBA00004141"/>
    </source>
</evidence>
<dbReference type="InterPro" id="IPR001991">
    <property type="entry name" value="Na-dicarboxylate_symporter"/>
</dbReference>
<dbReference type="OrthoDB" id="9768885at2"/>
<dbReference type="KEGG" id="rul:UC8_19650"/>
<sequence>MSQPASHSDSPSSHSNALTYWIFGSIVAAIVIARLFPEFAMYMDVGGELFLRALRMIVVPLVFTSVLCGVLGLGDIRKLGKPGAAAISYYLLTTIMAVAVGLLVVNVAKPGVGTVDPAVVQEHTGATVGSPKSKLVKSLASSTGMSVSEVAGVLKDLPEGEAEKPGMSKIFKNMALMLVTDNLFVSAAETQLLPIIVFAIVFGAMLTTMGSRVQLVTDFIEQTNAALMQFVMLLMKIAPIGIFCLVASRFGEAQAGGKFAEELSQIGWYFGTVLSGLAIHAFLTLPLIFWVITRKNPYLYLLRLSKALLTAFSTASSSATLPITMECTEEAGVSKESTEFVVPLGATINMDGTALYEAAAVLFIAQVLGMEMDFTQQVLIAITATLAAIGAAGIPEAGLVTMLIVLNAVNLPIEYIGLILSVDWLLDRFRTAVNCFGDAIGAAVVDTTMPKSTSASPG</sequence>
<feature type="transmembrane region" description="Helical" evidence="6">
    <location>
        <begin position="49"/>
        <end position="74"/>
    </location>
</feature>
<feature type="transmembrane region" description="Helical" evidence="6">
    <location>
        <begin position="400"/>
        <end position="420"/>
    </location>
</feature>
<keyword evidence="4 6" id="KW-1133">Transmembrane helix</keyword>